<proteinExistence type="predicted"/>
<keyword evidence="2" id="KW-1185">Reference proteome</keyword>
<evidence type="ECO:0000313" key="1">
    <source>
        <dbReference type="EMBL" id="CAL7948490.1"/>
    </source>
</evidence>
<dbReference type="PROSITE" id="PS50096">
    <property type="entry name" value="IQ"/>
    <property type="match status" value="1"/>
</dbReference>
<protein>
    <submittedName>
        <fullName evidence="1">Uncharacterized protein</fullName>
    </submittedName>
</protein>
<accession>A0ABP1P5D6</accession>
<dbReference type="Proteomes" id="UP001642520">
    <property type="component" value="Unassembled WGS sequence"/>
</dbReference>
<comment type="caution">
    <text evidence="1">The sequence shown here is derived from an EMBL/GenBank/DDBJ whole genome shotgun (WGS) entry which is preliminary data.</text>
</comment>
<organism evidence="1 2">
    <name type="scientific">Xylocopa violacea</name>
    <name type="common">Violet carpenter bee</name>
    <name type="synonym">Apis violacea</name>
    <dbReference type="NCBI Taxonomy" id="135666"/>
    <lineage>
        <taxon>Eukaryota</taxon>
        <taxon>Metazoa</taxon>
        <taxon>Ecdysozoa</taxon>
        <taxon>Arthropoda</taxon>
        <taxon>Hexapoda</taxon>
        <taxon>Insecta</taxon>
        <taxon>Pterygota</taxon>
        <taxon>Neoptera</taxon>
        <taxon>Endopterygota</taxon>
        <taxon>Hymenoptera</taxon>
        <taxon>Apocrita</taxon>
        <taxon>Aculeata</taxon>
        <taxon>Apoidea</taxon>
        <taxon>Anthophila</taxon>
        <taxon>Apidae</taxon>
        <taxon>Xylocopa</taxon>
        <taxon>Xylocopa</taxon>
    </lineage>
</organism>
<dbReference type="EMBL" id="CAXAJV020001299">
    <property type="protein sequence ID" value="CAL7948490.1"/>
    <property type="molecule type" value="Genomic_DNA"/>
</dbReference>
<name>A0ABP1P5D6_XYLVO</name>
<reference evidence="1 2" key="1">
    <citation type="submission" date="2024-08" db="EMBL/GenBank/DDBJ databases">
        <authorList>
            <person name="Will J Nash"/>
            <person name="Angela Man"/>
            <person name="Seanna McTaggart"/>
            <person name="Kendall Baker"/>
            <person name="Tom Barker"/>
            <person name="Leah Catchpole"/>
            <person name="Alex Durrant"/>
            <person name="Karim Gharbi"/>
            <person name="Naomi Irish"/>
            <person name="Gemy Kaithakottil"/>
            <person name="Debby Ku"/>
            <person name="Aaliyah Providence"/>
            <person name="Felix Shaw"/>
            <person name="David Swarbreck"/>
            <person name="Chris Watkins"/>
            <person name="Ann M. McCartney"/>
            <person name="Giulio Formenti"/>
            <person name="Alice Mouton"/>
            <person name="Noel Vella"/>
            <person name="Bjorn M von Reumont"/>
            <person name="Adriana Vella"/>
            <person name="Wilfried Haerty"/>
        </authorList>
    </citation>
    <scope>NUCLEOTIDE SEQUENCE [LARGE SCALE GENOMIC DNA]</scope>
</reference>
<gene>
    <name evidence="1" type="ORF">XYLVIOL_LOCUS8899</name>
</gene>
<sequence length="109" mass="12823">MVPVPPNPCPYGPPLFRIAQSHQLPVPPNHVVLYSFCPCGMHRTHFVVHRNVLLNHMGRNHPITHNVQAQPHLQRLAEIQLQARLRRYVNRKEHDLMQMDDDQEEFVDR</sequence>
<evidence type="ECO:0000313" key="2">
    <source>
        <dbReference type="Proteomes" id="UP001642520"/>
    </source>
</evidence>